<organism evidence="1 2">
    <name type="scientific">Mangrovihabitans endophyticus</name>
    <dbReference type="NCBI Taxonomy" id="1751298"/>
    <lineage>
        <taxon>Bacteria</taxon>
        <taxon>Bacillati</taxon>
        <taxon>Actinomycetota</taxon>
        <taxon>Actinomycetes</taxon>
        <taxon>Micromonosporales</taxon>
        <taxon>Micromonosporaceae</taxon>
        <taxon>Mangrovihabitans</taxon>
    </lineage>
</organism>
<sequence length="166" mass="18435">MIDGLQWATAYDTIVFEGCDGAGKTTLAQAVAQQLNATLIHSALTPPGTDLLTTYSRQLDRDGRLVFDRCFLSELVYGPIYRGTSRLTYRHMATLVRRVVDRNGIFVHVTAPPAEIRRRLAARGEKDPPDVNEIALICERYEQLFRAVTTIATVMPCSTVHPDEAA</sequence>
<reference evidence="1" key="2">
    <citation type="submission" date="2020-09" db="EMBL/GenBank/DDBJ databases">
        <authorList>
            <person name="Sun Q."/>
            <person name="Zhou Y."/>
        </authorList>
    </citation>
    <scope>NUCLEOTIDE SEQUENCE</scope>
    <source>
        <strain evidence="1">CGMCC 4.7299</strain>
    </source>
</reference>
<keyword evidence="2" id="KW-1185">Reference proteome</keyword>
<evidence type="ECO:0000313" key="2">
    <source>
        <dbReference type="Proteomes" id="UP000656042"/>
    </source>
</evidence>
<comment type="caution">
    <text evidence="1">The sequence shown here is derived from an EMBL/GenBank/DDBJ whole genome shotgun (WGS) entry which is preliminary data.</text>
</comment>
<evidence type="ECO:0000313" key="1">
    <source>
        <dbReference type="EMBL" id="GGK79491.1"/>
    </source>
</evidence>
<dbReference type="InterPro" id="IPR027417">
    <property type="entry name" value="P-loop_NTPase"/>
</dbReference>
<gene>
    <name evidence="1" type="ORF">GCM10012284_11860</name>
</gene>
<reference evidence="1" key="1">
    <citation type="journal article" date="2014" name="Int. J. Syst. Evol. Microbiol.">
        <title>Complete genome sequence of Corynebacterium casei LMG S-19264T (=DSM 44701T), isolated from a smear-ripened cheese.</title>
        <authorList>
            <consortium name="US DOE Joint Genome Institute (JGI-PGF)"/>
            <person name="Walter F."/>
            <person name="Albersmeier A."/>
            <person name="Kalinowski J."/>
            <person name="Ruckert C."/>
        </authorList>
    </citation>
    <scope>NUCLEOTIDE SEQUENCE</scope>
    <source>
        <strain evidence="1">CGMCC 4.7299</strain>
    </source>
</reference>
<dbReference type="Proteomes" id="UP000656042">
    <property type="component" value="Unassembled WGS sequence"/>
</dbReference>
<dbReference type="EMBL" id="BMMX01000002">
    <property type="protein sequence ID" value="GGK79491.1"/>
    <property type="molecule type" value="Genomic_DNA"/>
</dbReference>
<name>A0A8J3BUG8_9ACTN</name>
<protein>
    <submittedName>
        <fullName evidence="1">Uncharacterized protein</fullName>
    </submittedName>
</protein>
<dbReference type="RefSeq" id="WP_189078060.1">
    <property type="nucleotide sequence ID" value="NZ_BMMX01000002.1"/>
</dbReference>
<dbReference type="AlphaFoldDB" id="A0A8J3BUG8"/>
<dbReference type="SUPFAM" id="SSF52540">
    <property type="entry name" value="P-loop containing nucleoside triphosphate hydrolases"/>
    <property type="match status" value="1"/>
</dbReference>
<proteinExistence type="predicted"/>
<dbReference type="Gene3D" id="3.40.50.300">
    <property type="entry name" value="P-loop containing nucleotide triphosphate hydrolases"/>
    <property type="match status" value="1"/>
</dbReference>
<accession>A0A8J3BUG8</accession>